<dbReference type="KEGG" id="nml:Namu_2642"/>
<dbReference type="HOGENOM" id="CLU_2383140_0_0_11"/>
<dbReference type="Proteomes" id="UP000002218">
    <property type="component" value="Chromosome"/>
</dbReference>
<feature type="compositionally biased region" description="Basic and acidic residues" evidence="1">
    <location>
        <begin position="69"/>
        <end position="78"/>
    </location>
</feature>
<reference evidence="4" key="1">
    <citation type="submission" date="2009-09" db="EMBL/GenBank/DDBJ databases">
        <title>The complete genome of Nakamurella multipartita DSM 44233.</title>
        <authorList>
            <consortium name="US DOE Joint Genome Institute (JGI-PGF)"/>
            <person name="Lucas S."/>
            <person name="Copeland A."/>
            <person name="Lapidus A."/>
            <person name="Glavina del Rio T."/>
            <person name="Dalin E."/>
            <person name="Tice H."/>
            <person name="Bruce D."/>
            <person name="Goodwin L."/>
            <person name="Pitluck S."/>
            <person name="Kyrpides N."/>
            <person name="Mavromatis K."/>
            <person name="Ivanova N."/>
            <person name="Ovchinnikova G."/>
            <person name="Sims D."/>
            <person name="Meincke L."/>
            <person name="Brettin T."/>
            <person name="Detter J.C."/>
            <person name="Han C."/>
            <person name="Larimer F."/>
            <person name="Land M."/>
            <person name="Hauser L."/>
            <person name="Markowitz V."/>
            <person name="Cheng J.-F."/>
            <person name="Hugenholtz P."/>
            <person name="Woyke T."/>
            <person name="Wu D."/>
            <person name="Klenk H.-P."/>
            <person name="Eisen J.A."/>
        </authorList>
    </citation>
    <scope>NUCLEOTIDE SEQUENCE [LARGE SCALE GENOMIC DNA]</scope>
    <source>
        <strain evidence="4">ATCC 700099 / DSM 44233 / CIP 104796 / JCM 9543 / NBRC 105858 / Y-104</strain>
    </source>
</reference>
<organism evidence="3 4">
    <name type="scientific">Nakamurella multipartita (strain ATCC 700099 / DSM 44233 / CIP 104796 / JCM 9543 / NBRC 105858 / Y-104)</name>
    <name type="common">Microsphaera multipartita</name>
    <dbReference type="NCBI Taxonomy" id="479431"/>
    <lineage>
        <taxon>Bacteria</taxon>
        <taxon>Bacillati</taxon>
        <taxon>Actinomycetota</taxon>
        <taxon>Actinomycetes</taxon>
        <taxon>Nakamurellales</taxon>
        <taxon>Nakamurellaceae</taxon>
        <taxon>Nakamurella</taxon>
    </lineage>
</organism>
<gene>
    <name evidence="3" type="ordered locus">Namu_2642</name>
</gene>
<feature type="transmembrane region" description="Helical" evidence="2">
    <location>
        <begin position="40"/>
        <end position="60"/>
    </location>
</feature>
<dbReference type="InParanoid" id="C8X7N8"/>
<keyword evidence="2" id="KW-0812">Transmembrane</keyword>
<feature type="transmembrane region" description="Helical" evidence="2">
    <location>
        <begin position="7"/>
        <end position="28"/>
    </location>
</feature>
<keyword evidence="2" id="KW-1133">Transmembrane helix</keyword>
<keyword evidence="2" id="KW-0472">Membrane</keyword>
<dbReference type="STRING" id="479431.Namu_2642"/>
<evidence type="ECO:0000313" key="3">
    <source>
        <dbReference type="EMBL" id="ACV78991.1"/>
    </source>
</evidence>
<name>C8X7N8_NAKMY</name>
<dbReference type="RefSeq" id="WP_015747872.1">
    <property type="nucleotide sequence ID" value="NC_013235.1"/>
</dbReference>
<dbReference type="EMBL" id="CP001737">
    <property type="protein sequence ID" value="ACV78991.1"/>
    <property type="molecule type" value="Genomic_DNA"/>
</dbReference>
<protein>
    <submittedName>
        <fullName evidence="3">Uncharacterized protein</fullName>
    </submittedName>
</protein>
<dbReference type="AlphaFoldDB" id="C8X7N8"/>
<evidence type="ECO:0000313" key="4">
    <source>
        <dbReference type="Proteomes" id="UP000002218"/>
    </source>
</evidence>
<evidence type="ECO:0000256" key="2">
    <source>
        <dbReference type="SAM" id="Phobius"/>
    </source>
</evidence>
<sequence>MRVVGWVLFAATCGMVVLQGLILATAGYSMTSYEVVVDHVFPLLGIGAIVGAGVGALVVWRYPGNPPRSPDESRDISDRCSGPSLPSPSCRRSS</sequence>
<accession>C8X7N8</accession>
<evidence type="ECO:0000256" key="1">
    <source>
        <dbReference type="SAM" id="MobiDB-lite"/>
    </source>
</evidence>
<feature type="compositionally biased region" description="Low complexity" evidence="1">
    <location>
        <begin position="79"/>
        <end position="94"/>
    </location>
</feature>
<feature type="region of interest" description="Disordered" evidence="1">
    <location>
        <begin position="66"/>
        <end position="94"/>
    </location>
</feature>
<reference evidence="3 4" key="2">
    <citation type="journal article" date="2010" name="Stand. Genomic Sci.">
        <title>Complete genome sequence of Nakamurella multipartita type strain (Y-104).</title>
        <authorList>
            <person name="Tice H."/>
            <person name="Mayilraj S."/>
            <person name="Sims D."/>
            <person name="Lapidus A."/>
            <person name="Nolan M."/>
            <person name="Lucas S."/>
            <person name="Glavina Del Rio T."/>
            <person name="Copeland A."/>
            <person name="Cheng J.F."/>
            <person name="Meincke L."/>
            <person name="Bruce D."/>
            <person name="Goodwin L."/>
            <person name="Pitluck S."/>
            <person name="Ivanova N."/>
            <person name="Mavromatis K."/>
            <person name="Ovchinnikova G."/>
            <person name="Pati A."/>
            <person name="Chen A."/>
            <person name="Palaniappan K."/>
            <person name="Land M."/>
            <person name="Hauser L."/>
            <person name="Chang Y.J."/>
            <person name="Jeffries C.D."/>
            <person name="Detter J.C."/>
            <person name="Brettin T."/>
            <person name="Rohde M."/>
            <person name="Goker M."/>
            <person name="Bristow J."/>
            <person name="Eisen J.A."/>
            <person name="Markowitz V."/>
            <person name="Hugenholtz P."/>
            <person name="Kyrpides N.C."/>
            <person name="Klenk H.P."/>
            <person name="Chen F."/>
        </authorList>
    </citation>
    <scope>NUCLEOTIDE SEQUENCE [LARGE SCALE GENOMIC DNA]</scope>
    <source>
        <strain evidence="4">ATCC 700099 / DSM 44233 / CIP 104796 / JCM 9543 / NBRC 105858 / Y-104</strain>
    </source>
</reference>
<proteinExistence type="predicted"/>
<keyword evidence="4" id="KW-1185">Reference proteome</keyword>